<evidence type="ECO:0000256" key="1">
    <source>
        <dbReference type="ARBA" id="ARBA00004127"/>
    </source>
</evidence>
<keyword evidence="4 10" id="KW-1133">Transmembrane helix</keyword>
<dbReference type="GO" id="GO:0006612">
    <property type="term" value="P:protein targeting to membrane"/>
    <property type="evidence" value="ECO:0007669"/>
    <property type="project" value="TreeGrafter"/>
</dbReference>
<sequence length="249" mass="28932">NEFYCYSCINIQFWLKKTHLMLTIIVNLIYLVASRVDPGIMPRNNSVVQNKSNILTANLVAHQDVCKTCHVSKPTSTSHCQYCDHCVVFFDHHCVWLGQDIGIRNLFHFLVFLVAIVIYTAFNFVYLLSTLSWQKLYVFSCFLTLTSAFCLLKSLKYLLYQIQALQKNQTTKNMLLSRLEPRATLMQMLTLTNEQLKSEFIQGDLKKFVFKNGFSRCFGRKMPILRRLTPEKAEEIAWAWTVVLSGVFE</sequence>
<evidence type="ECO:0000256" key="6">
    <source>
        <dbReference type="ARBA" id="ARBA00023139"/>
    </source>
</evidence>
<feature type="non-terminal residue" evidence="12">
    <location>
        <position position="1"/>
    </location>
</feature>
<evidence type="ECO:0000256" key="10">
    <source>
        <dbReference type="RuleBase" id="RU079119"/>
    </source>
</evidence>
<dbReference type="Pfam" id="PF01529">
    <property type="entry name" value="DHHC"/>
    <property type="match status" value="1"/>
</dbReference>
<dbReference type="PANTHER" id="PTHR22883">
    <property type="entry name" value="ZINC FINGER DHHC DOMAIN CONTAINING PROTEIN"/>
    <property type="match status" value="1"/>
</dbReference>
<feature type="domain" description="Palmitoyltransferase DHHC" evidence="11">
    <location>
        <begin position="63"/>
        <end position="174"/>
    </location>
</feature>
<dbReference type="GO" id="GO:0005783">
    <property type="term" value="C:endoplasmic reticulum"/>
    <property type="evidence" value="ECO:0007669"/>
    <property type="project" value="TreeGrafter"/>
</dbReference>
<comment type="subcellular location">
    <subcellularLocation>
        <location evidence="1">Endomembrane system</location>
        <topology evidence="1">Multi-pass membrane protein</topology>
    </subcellularLocation>
</comment>
<evidence type="ECO:0000256" key="9">
    <source>
        <dbReference type="ARBA" id="ARBA00048048"/>
    </source>
</evidence>
<name>A0A146K6A6_9EUKA</name>
<evidence type="ECO:0000256" key="4">
    <source>
        <dbReference type="ARBA" id="ARBA00022989"/>
    </source>
</evidence>
<dbReference type="PROSITE" id="PS50216">
    <property type="entry name" value="DHHC"/>
    <property type="match status" value="1"/>
</dbReference>
<keyword evidence="6" id="KW-0564">Palmitate</keyword>
<dbReference type="EMBL" id="GDID01004233">
    <property type="protein sequence ID" value="JAP92373.1"/>
    <property type="molecule type" value="Transcribed_RNA"/>
</dbReference>
<protein>
    <recommendedName>
        <fullName evidence="10">Palmitoyltransferase</fullName>
        <ecNumber evidence="10">2.3.1.225</ecNumber>
    </recommendedName>
</protein>
<comment type="similarity">
    <text evidence="10">Belongs to the DHHC palmitoyltransferase family.</text>
</comment>
<evidence type="ECO:0000313" key="12">
    <source>
        <dbReference type="EMBL" id="JAP92373.1"/>
    </source>
</evidence>
<dbReference type="InterPro" id="IPR039859">
    <property type="entry name" value="PFA4/ZDH16/20/ERF2-like"/>
</dbReference>
<organism evidence="12">
    <name type="scientific">Trepomonas sp. PC1</name>
    <dbReference type="NCBI Taxonomy" id="1076344"/>
    <lineage>
        <taxon>Eukaryota</taxon>
        <taxon>Metamonada</taxon>
        <taxon>Diplomonadida</taxon>
        <taxon>Hexamitidae</taxon>
        <taxon>Hexamitinae</taxon>
        <taxon>Trepomonas</taxon>
    </lineage>
</organism>
<reference evidence="12" key="1">
    <citation type="submission" date="2015-07" db="EMBL/GenBank/DDBJ databases">
        <title>Adaptation to a free-living lifestyle via gene acquisitions in the diplomonad Trepomonas sp. PC1.</title>
        <authorList>
            <person name="Xu F."/>
            <person name="Jerlstrom-Hultqvist J."/>
            <person name="Kolisko M."/>
            <person name="Simpson A.G.B."/>
            <person name="Roger A.J."/>
            <person name="Svard S.G."/>
            <person name="Andersson J.O."/>
        </authorList>
    </citation>
    <scope>NUCLEOTIDE SEQUENCE</scope>
    <source>
        <strain evidence="12">PC1</strain>
    </source>
</reference>
<evidence type="ECO:0000256" key="5">
    <source>
        <dbReference type="ARBA" id="ARBA00023136"/>
    </source>
</evidence>
<evidence type="ECO:0000256" key="3">
    <source>
        <dbReference type="ARBA" id="ARBA00022692"/>
    </source>
</evidence>
<dbReference type="GO" id="GO:0019706">
    <property type="term" value="F:protein-cysteine S-palmitoyltransferase activity"/>
    <property type="evidence" value="ECO:0007669"/>
    <property type="project" value="UniProtKB-EC"/>
</dbReference>
<gene>
    <name evidence="12" type="ORF">TPC1_15710</name>
</gene>
<proteinExistence type="inferred from homology"/>
<dbReference type="PANTHER" id="PTHR22883:SF43">
    <property type="entry name" value="PALMITOYLTRANSFERASE APP"/>
    <property type="match status" value="1"/>
</dbReference>
<evidence type="ECO:0000256" key="2">
    <source>
        <dbReference type="ARBA" id="ARBA00022679"/>
    </source>
</evidence>
<feature type="transmembrane region" description="Helical" evidence="10">
    <location>
        <begin position="106"/>
        <end position="128"/>
    </location>
</feature>
<comment type="domain">
    <text evidence="10">The DHHC domain is required for palmitoyltransferase activity.</text>
</comment>
<keyword evidence="5 10" id="KW-0472">Membrane</keyword>
<keyword evidence="2 10" id="KW-0808">Transferase</keyword>
<accession>A0A146K6A6</accession>
<dbReference type="AlphaFoldDB" id="A0A146K6A6"/>
<evidence type="ECO:0000256" key="8">
    <source>
        <dbReference type="ARBA" id="ARBA00023315"/>
    </source>
</evidence>
<keyword evidence="8 10" id="KW-0012">Acyltransferase</keyword>
<evidence type="ECO:0000259" key="11">
    <source>
        <dbReference type="Pfam" id="PF01529"/>
    </source>
</evidence>
<dbReference type="InterPro" id="IPR001594">
    <property type="entry name" value="Palmitoyltrfase_DHHC"/>
</dbReference>
<dbReference type="EC" id="2.3.1.225" evidence="10"/>
<comment type="catalytic activity">
    <reaction evidence="9 10">
        <text>L-cysteinyl-[protein] + hexadecanoyl-CoA = S-hexadecanoyl-L-cysteinyl-[protein] + CoA</text>
        <dbReference type="Rhea" id="RHEA:36683"/>
        <dbReference type="Rhea" id="RHEA-COMP:10131"/>
        <dbReference type="Rhea" id="RHEA-COMP:11032"/>
        <dbReference type="ChEBI" id="CHEBI:29950"/>
        <dbReference type="ChEBI" id="CHEBI:57287"/>
        <dbReference type="ChEBI" id="CHEBI:57379"/>
        <dbReference type="ChEBI" id="CHEBI:74151"/>
        <dbReference type="EC" id="2.3.1.225"/>
    </reaction>
</comment>
<keyword evidence="3 10" id="KW-0812">Transmembrane</keyword>
<keyword evidence="7" id="KW-0449">Lipoprotein</keyword>
<evidence type="ECO:0000256" key="7">
    <source>
        <dbReference type="ARBA" id="ARBA00023288"/>
    </source>
</evidence>
<feature type="transmembrane region" description="Helical" evidence="10">
    <location>
        <begin position="134"/>
        <end position="152"/>
    </location>
</feature>
<dbReference type="GO" id="GO:0005794">
    <property type="term" value="C:Golgi apparatus"/>
    <property type="evidence" value="ECO:0007669"/>
    <property type="project" value="TreeGrafter"/>
</dbReference>